<dbReference type="RefSeq" id="XP_001557940.1">
    <property type="nucleotide sequence ID" value="XM_001557890.2"/>
</dbReference>
<feature type="region of interest" description="Disordered" evidence="1">
    <location>
        <begin position="353"/>
        <end position="424"/>
    </location>
</feature>
<evidence type="ECO:0000313" key="2">
    <source>
        <dbReference type="EMBL" id="ATZ55466.1"/>
    </source>
</evidence>
<evidence type="ECO:0000313" key="3">
    <source>
        <dbReference type="Proteomes" id="UP000001798"/>
    </source>
</evidence>
<dbReference type="AlphaFoldDB" id="A0A384JXY5"/>
<evidence type="ECO:0000256" key="1">
    <source>
        <dbReference type="SAM" id="MobiDB-lite"/>
    </source>
</evidence>
<dbReference type="GeneID" id="5438492"/>
<feature type="compositionally biased region" description="Polar residues" evidence="1">
    <location>
        <begin position="245"/>
        <end position="260"/>
    </location>
</feature>
<keyword evidence="3" id="KW-1185">Reference proteome</keyword>
<name>A0A384JXY5_BOTFB</name>
<feature type="region of interest" description="Disordered" evidence="1">
    <location>
        <begin position="593"/>
        <end position="612"/>
    </location>
</feature>
<feature type="compositionally biased region" description="Basic and acidic residues" evidence="1">
    <location>
        <begin position="202"/>
        <end position="215"/>
    </location>
</feature>
<feature type="region of interest" description="Disordered" evidence="1">
    <location>
        <begin position="456"/>
        <end position="492"/>
    </location>
</feature>
<organism evidence="2 3">
    <name type="scientific">Botryotinia fuckeliana (strain B05.10)</name>
    <name type="common">Noble rot fungus</name>
    <name type="synonym">Botrytis cinerea</name>
    <dbReference type="NCBI Taxonomy" id="332648"/>
    <lineage>
        <taxon>Eukaryota</taxon>
        <taxon>Fungi</taxon>
        <taxon>Dikarya</taxon>
        <taxon>Ascomycota</taxon>
        <taxon>Pezizomycotina</taxon>
        <taxon>Leotiomycetes</taxon>
        <taxon>Helotiales</taxon>
        <taxon>Sclerotiniaceae</taxon>
        <taxon>Botrytis</taxon>
    </lineage>
</organism>
<dbReference type="OrthoDB" id="3530109at2759"/>
<dbReference type="VEuPathDB" id="FungiDB:Bcin12g00600"/>
<reference evidence="2 3" key="1">
    <citation type="journal article" date="2011" name="PLoS Genet.">
        <title>Genomic analysis of the necrotrophic fungal pathogens Sclerotinia sclerotiorum and Botrytis cinerea.</title>
        <authorList>
            <person name="Amselem J."/>
            <person name="Cuomo C.A."/>
            <person name="van Kan J.A."/>
            <person name="Viaud M."/>
            <person name="Benito E.P."/>
            <person name="Couloux A."/>
            <person name="Coutinho P.M."/>
            <person name="de Vries R.P."/>
            <person name="Dyer P.S."/>
            <person name="Fillinger S."/>
            <person name="Fournier E."/>
            <person name="Gout L."/>
            <person name="Hahn M."/>
            <person name="Kohn L."/>
            <person name="Lapalu N."/>
            <person name="Plummer K.M."/>
            <person name="Pradier J.M."/>
            <person name="Quevillon E."/>
            <person name="Sharon A."/>
            <person name="Simon A."/>
            <person name="ten Have A."/>
            <person name="Tudzynski B."/>
            <person name="Tudzynski P."/>
            <person name="Wincker P."/>
            <person name="Andrew M."/>
            <person name="Anthouard V."/>
            <person name="Beever R.E."/>
            <person name="Beffa R."/>
            <person name="Benoit I."/>
            <person name="Bouzid O."/>
            <person name="Brault B."/>
            <person name="Chen Z."/>
            <person name="Choquer M."/>
            <person name="Collemare J."/>
            <person name="Cotton P."/>
            <person name="Danchin E.G."/>
            <person name="Da Silva C."/>
            <person name="Gautier A."/>
            <person name="Giraud C."/>
            <person name="Giraud T."/>
            <person name="Gonzalez C."/>
            <person name="Grossetete S."/>
            <person name="Guldener U."/>
            <person name="Henrissat B."/>
            <person name="Howlett B.J."/>
            <person name="Kodira C."/>
            <person name="Kretschmer M."/>
            <person name="Lappartient A."/>
            <person name="Leroch M."/>
            <person name="Levis C."/>
            <person name="Mauceli E."/>
            <person name="Neuveglise C."/>
            <person name="Oeser B."/>
            <person name="Pearson M."/>
            <person name="Poulain J."/>
            <person name="Poussereau N."/>
            <person name="Quesneville H."/>
            <person name="Rascle C."/>
            <person name="Schumacher J."/>
            <person name="Segurens B."/>
            <person name="Sexton A."/>
            <person name="Silva E."/>
            <person name="Sirven C."/>
            <person name="Soanes D.M."/>
            <person name="Talbot N.J."/>
            <person name="Templeton M."/>
            <person name="Yandava C."/>
            <person name="Yarden O."/>
            <person name="Zeng Q."/>
            <person name="Rollins J.A."/>
            <person name="Lebrun M.H."/>
            <person name="Dickman M."/>
        </authorList>
    </citation>
    <scope>NUCLEOTIDE SEQUENCE [LARGE SCALE GENOMIC DNA]</scope>
    <source>
        <strain evidence="2 3">B05.10</strain>
    </source>
</reference>
<sequence length="731" mass="81258">MYSQNTYTPVAENAEDGWPLRLRRLSRSLLSRPSQKPSGSQKAPPRLHDQPILIENSESELLDILSSTINTTPALNARPVHQHQRKNTLEDPRRFNVLDHKAPQKSVLFRASMFGSLKKKKATRPSSSPDPAPATRETPTQCTIIQERTSLDMINNLTSNLYNDSRPATPKPKSKSRDSSPVRAAKSIGRKLSMKFSRKGRKAENGKSENEKTGNDIEQATSYPIDIKMVIPDPVELHPAIVAETPTSEPSFQSRPLRSNFSRKDLRRPNTSASTSTSMSNSGASTCGIAPLSIKKAYSTSTLRSNQRIATDLPVMEAQAVRSPPPNYNASMDFPMKLEKVPEVDLAQHPALSRVSTAKASQSQPELERYPTSFSKSVSSEFQSEADFTASARPQTRSRAPSNAPRPSMATTVRPSFDPHGTYEMTAQNTHDTVAPLLIRKGSHDTAPKRLSSLRRSLSDFKSSRPTPTRSQTQGVDLSEQMGLAPKVKRSSSTRSKTYYTLGSTEAPVPGIGRSATVRNAKRSSMMSTQRLSLVPDEAPLSVLPSPTSSEPRNSIATIRTVPYEVEFLPIKASPSRVKNAPKSDTLRSQINAPALIEKDKKNAQTPRRSKRPDYLKMFDVPNLMMDCGGYDEYSYSEYTYSEYAPYSTGEMIKRVSMTVTKEYSDTGNSKDGEFEKFMENAKKVAREEKPRVMGRDGVVGENIRGMERKRTVWGSLRRKDRYEVTKSVRA</sequence>
<feature type="region of interest" description="Disordered" evidence="1">
    <location>
        <begin position="244"/>
        <end position="285"/>
    </location>
</feature>
<accession>A0A384JXY5</accession>
<proteinExistence type="predicted"/>
<feature type="compositionally biased region" description="Polar residues" evidence="1">
    <location>
        <begin position="464"/>
        <end position="476"/>
    </location>
</feature>
<protein>
    <submittedName>
        <fullName evidence="2">Uncharacterized protein</fullName>
    </submittedName>
</protein>
<reference evidence="2 3" key="2">
    <citation type="journal article" date="2012" name="Eukaryot. Cell">
        <title>Genome update of Botrytis cinerea strains B05.10 and T4.</title>
        <authorList>
            <person name="Staats M."/>
            <person name="van Kan J.A."/>
        </authorList>
    </citation>
    <scope>NUCLEOTIDE SEQUENCE [LARGE SCALE GENOMIC DNA]</scope>
    <source>
        <strain evidence="2 3">B05.10</strain>
    </source>
</reference>
<feature type="compositionally biased region" description="Polar residues" evidence="1">
    <location>
        <begin position="392"/>
        <end position="401"/>
    </location>
</feature>
<feature type="compositionally biased region" description="Polar residues" evidence="1">
    <location>
        <begin position="354"/>
        <end position="365"/>
    </location>
</feature>
<dbReference type="KEGG" id="bfu:BCIN_12g00600"/>
<feature type="region of interest" description="Disordered" evidence="1">
    <location>
        <begin position="117"/>
        <end position="141"/>
    </location>
</feature>
<feature type="region of interest" description="Disordered" evidence="1">
    <location>
        <begin position="159"/>
        <end position="220"/>
    </location>
</feature>
<feature type="compositionally biased region" description="Low complexity" evidence="1">
    <location>
        <begin position="373"/>
        <end position="385"/>
    </location>
</feature>
<gene>
    <name evidence="2" type="ORF">BCIN_12g00600</name>
</gene>
<dbReference type="OMA" id="LMMDCGG"/>
<feature type="compositionally biased region" description="Low complexity" evidence="1">
    <location>
        <begin position="270"/>
        <end position="285"/>
    </location>
</feature>
<reference evidence="2 3" key="3">
    <citation type="journal article" date="2017" name="Mol. Plant Pathol.">
        <title>A gapless genome sequence of the fungus Botrytis cinerea.</title>
        <authorList>
            <person name="Van Kan J.A."/>
            <person name="Stassen J.H."/>
            <person name="Mosbach A."/>
            <person name="Van Der Lee T.A."/>
            <person name="Faino L."/>
            <person name="Farmer A.D."/>
            <person name="Papasotiriou D.G."/>
            <person name="Zhou S."/>
            <person name="Seidl M.F."/>
            <person name="Cottam E."/>
            <person name="Edel D."/>
            <person name="Hahn M."/>
            <person name="Schwartz D.C."/>
            <person name="Dietrich R.A."/>
            <person name="Widdison S."/>
            <person name="Scalliet G."/>
        </authorList>
    </citation>
    <scope>NUCLEOTIDE SEQUENCE [LARGE SCALE GENOMIC DNA]</scope>
    <source>
        <strain evidence="2 3">B05.10</strain>
    </source>
</reference>
<feature type="compositionally biased region" description="Basic residues" evidence="1">
    <location>
        <begin position="188"/>
        <end position="201"/>
    </location>
</feature>
<feature type="region of interest" description="Disordered" evidence="1">
    <location>
        <begin position="29"/>
        <end position="48"/>
    </location>
</feature>
<dbReference type="EMBL" id="CP009816">
    <property type="protein sequence ID" value="ATZ55466.1"/>
    <property type="molecule type" value="Genomic_DNA"/>
</dbReference>
<dbReference type="Proteomes" id="UP000001798">
    <property type="component" value="Chromosome 12"/>
</dbReference>